<sequence>MNIRDAIINSMKELNNSTTPKLDIELILCKVLGVDRIYIHINLDKNLTRDEEERFRYFLNQRKEGRPIAYILGNKEFMGLDFFVKEGVLIPRSDTEILVQEVINLSKNIKNPLIIDIGTGSGAISVSLAKFIKCSKVYSLDISDIALEVGKINAKNNGVEDSIVFLKSDLFSAVENLNLQSDIVVSNPPYIRKREIYTLDRDVKDYEPLLALDGGEDGLDFYRRITRESLKFLKKNGILAYEVGYDQADDVKKIMLDNGFDSIKIVKDLSGIQRVVIGFKI</sequence>
<protein>
    <recommendedName>
        <fullName evidence="5">Release factor glutamine methyltransferase</fullName>
        <shortName evidence="5">RF MTase</shortName>
        <ecNumber evidence="5">2.1.1.297</ecNumber>
    </recommendedName>
    <alternativeName>
        <fullName evidence="5">N5-glutamine methyltransferase PrmC</fullName>
    </alternativeName>
    <alternativeName>
        <fullName evidence="5">Protein-(glutamine-N5) MTase PrmC</fullName>
    </alternativeName>
    <alternativeName>
        <fullName evidence="5">Protein-glutamine N-methyltransferase PrmC</fullName>
    </alternativeName>
</protein>
<dbReference type="AlphaFoldDB" id="A0A1M5R8G9"/>
<evidence type="ECO:0000313" key="8">
    <source>
        <dbReference type="EMBL" id="SHH22326.1"/>
    </source>
</evidence>
<comment type="catalytic activity">
    <reaction evidence="4 5">
        <text>L-glutaminyl-[peptide chain release factor] + S-adenosyl-L-methionine = N(5)-methyl-L-glutaminyl-[peptide chain release factor] + S-adenosyl-L-homocysteine + H(+)</text>
        <dbReference type="Rhea" id="RHEA:42896"/>
        <dbReference type="Rhea" id="RHEA-COMP:10271"/>
        <dbReference type="Rhea" id="RHEA-COMP:10272"/>
        <dbReference type="ChEBI" id="CHEBI:15378"/>
        <dbReference type="ChEBI" id="CHEBI:30011"/>
        <dbReference type="ChEBI" id="CHEBI:57856"/>
        <dbReference type="ChEBI" id="CHEBI:59789"/>
        <dbReference type="ChEBI" id="CHEBI:61891"/>
        <dbReference type="EC" id="2.1.1.297"/>
    </reaction>
</comment>
<evidence type="ECO:0000259" key="7">
    <source>
        <dbReference type="Pfam" id="PF17827"/>
    </source>
</evidence>
<feature type="domain" description="Release factor glutamine methyltransferase N-terminal" evidence="7">
    <location>
        <begin position="12"/>
        <end position="73"/>
    </location>
</feature>
<feature type="binding site" evidence="5">
    <location>
        <begin position="118"/>
        <end position="122"/>
    </location>
    <ligand>
        <name>S-adenosyl-L-methionine</name>
        <dbReference type="ChEBI" id="CHEBI:59789"/>
    </ligand>
</feature>
<comment type="caution">
    <text evidence="5">Lacks conserved residue(s) required for the propagation of feature annotation.</text>
</comment>
<dbReference type="NCBIfam" id="TIGR00536">
    <property type="entry name" value="hemK_fam"/>
    <property type="match status" value="1"/>
</dbReference>
<dbReference type="Proteomes" id="UP000242520">
    <property type="component" value="Unassembled WGS sequence"/>
</dbReference>
<evidence type="ECO:0000256" key="4">
    <source>
        <dbReference type="ARBA" id="ARBA00048391"/>
    </source>
</evidence>
<dbReference type="Pfam" id="PF17827">
    <property type="entry name" value="PrmC_N"/>
    <property type="match status" value="1"/>
</dbReference>
<dbReference type="OrthoDB" id="9800643at2"/>
<reference evidence="9" key="1">
    <citation type="submission" date="2016-11" db="EMBL/GenBank/DDBJ databases">
        <authorList>
            <person name="Varghese N."/>
            <person name="Submissions S."/>
        </authorList>
    </citation>
    <scope>NUCLEOTIDE SEQUENCE [LARGE SCALE GENOMIC DNA]</scope>
    <source>
        <strain evidence="9">DSM 15285</strain>
    </source>
</reference>
<dbReference type="EC" id="2.1.1.297" evidence="5"/>
<dbReference type="STRING" id="1123350.SAMN02744040_01260"/>
<dbReference type="PROSITE" id="PS00092">
    <property type="entry name" value="N6_MTASE"/>
    <property type="match status" value="1"/>
</dbReference>
<dbReference type="InterPro" id="IPR050320">
    <property type="entry name" value="N5-glutamine_MTase"/>
</dbReference>
<dbReference type="Pfam" id="PF05175">
    <property type="entry name" value="MTS"/>
    <property type="match status" value="1"/>
</dbReference>
<dbReference type="Gene3D" id="1.10.8.10">
    <property type="entry name" value="DNA helicase RuvA subunit, C-terminal domain"/>
    <property type="match status" value="1"/>
</dbReference>
<organism evidence="8 9">
    <name type="scientific">Tepidibacter thalassicus DSM 15285</name>
    <dbReference type="NCBI Taxonomy" id="1123350"/>
    <lineage>
        <taxon>Bacteria</taxon>
        <taxon>Bacillati</taxon>
        <taxon>Bacillota</taxon>
        <taxon>Clostridia</taxon>
        <taxon>Peptostreptococcales</taxon>
        <taxon>Peptostreptococcaceae</taxon>
        <taxon>Tepidibacter</taxon>
    </lineage>
</organism>
<dbReference type="InterPro" id="IPR019874">
    <property type="entry name" value="RF_methyltr_PrmC"/>
</dbReference>
<keyword evidence="9" id="KW-1185">Reference proteome</keyword>
<feature type="binding site" evidence="5">
    <location>
        <position position="141"/>
    </location>
    <ligand>
        <name>S-adenosyl-L-methionine</name>
        <dbReference type="ChEBI" id="CHEBI:59789"/>
    </ligand>
</feature>
<dbReference type="InterPro" id="IPR004556">
    <property type="entry name" value="HemK-like"/>
</dbReference>
<dbReference type="RefSeq" id="WP_072724755.1">
    <property type="nucleotide sequence ID" value="NZ_FQXH01000011.1"/>
</dbReference>
<proteinExistence type="inferred from homology"/>
<evidence type="ECO:0000256" key="5">
    <source>
        <dbReference type="HAMAP-Rule" id="MF_02126"/>
    </source>
</evidence>
<dbReference type="InterPro" id="IPR029063">
    <property type="entry name" value="SAM-dependent_MTases_sf"/>
</dbReference>
<keyword evidence="2 5" id="KW-0808">Transferase</keyword>
<dbReference type="EMBL" id="FQXH01000011">
    <property type="protein sequence ID" value="SHH22326.1"/>
    <property type="molecule type" value="Genomic_DNA"/>
</dbReference>
<evidence type="ECO:0000259" key="6">
    <source>
        <dbReference type="Pfam" id="PF05175"/>
    </source>
</evidence>
<dbReference type="GO" id="GO:0102559">
    <property type="term" value="F:peptide chain release factor N(5)-glutamine methyltransferase activity"/>
    <property type="evidence" value="ECO:0007669"/>
    <property type="project" value="UniProtKB-EC"/>
</dbReference>
<gene>
    <name evidence="5" type="primary">prmC</name>
    <name evidence="8" type="ORF">SAMN02744040_01260</name>
</gene>
<accession>A0A1M5R8G9</accession>
<dbReference type="InterPro" id="IPR040758">
    <property type="entry name" value="PrmC_N"/>
</dbReference>
<evidence type="ECO:0000256" key="1">
    <source>
        <dbReference type="ARBA" id="ARBA00022603"/>
    </source>
</evidence>
<feature type="domain" description="Methyltransferase small" evidence="6">
    <location>
        <begin position="104"/>
        <end position="195"/>
    </location>
</feature>
<keyword evidence="1 5" id="KW-0489">Methyltransferase</keyword>
<dbReference type="PANTHER" id="PTHR18895:SF74">
    <property type="entry name" value="MTRF1L RELEASE FACTOR GLUTAMINE METHYLTRANSFERASE"/>
    <property type="match status" value="1"/>
</dbReference>
<dbReference type="Gene3D" id="3.40.50.150">
    <property type="entry name" value="Vaccinia Virus protein VP39"/>
    <property type="match status" value="1"/>
</dbReference>
<dbReference type="GO" id="GO:0003676">
    <property type="term" value="F:nucleic acid binding"/>
    <property type="evidence" value="ECO:0007669"/>
    <property type="project" value="InterPro"/>
</dbReference>
<dbReference type="GO" id="GO:0032259">
    <property type="term" value="P:methylation"/>
    <property type="evidence" value="ECO:0007669"/>
    <property type="project" value="UniProtKB-KW"/>
</dbReference>
<comment type="similarity">
    <text evidence="5">Belongs to the protein N5-glutamine methyltransferase family. PrmC subfamily.</text>
</comment>
<feature type="binding site" evidence="5">
    <location>
        <position position="187"/>
    </location>
    <ligand>
        <name>S-adenosyl-L-methionine</name>
        <dbReference type="ChEBI" id="CHEBI:59789"/>
    </ligand>
</feature>
<evidence type="ECO:0000313" key="9">
    <source>
        <dbReference type="Proteomes" id="UP000242520"/>
    </source>
</evidence>
<dbReference type="InterPro" id="IPR002052">
    <property type="entry name" value="DNA_methylase_N6_adenine_CS"/>
</dbReference>
<dbReference type="PANTHER" id="PTHR18895">
    <property type="entry name" value="HEMK METHYLTRANSFERASE"/>
    <property type="match status" value="1"/>
</dbReference>
<dbReference type="SUPFAM" id="SSF53335">
    <property type="entry name" value="S-adenosyl-L-methionine-dependent methyltransferases"/>
    <property type="match status" value="1"/>
</dbReference>
<keyword evidence="3 5" id="KW-0949">S-adenosyl-L-methionine</keyword>
<name>A0A1M5R8G9_9FIRM</name>
<dbReference type="InterPro" id="IPR007848">
    <property type="entry name" value="Small_mtfrase_dom"/>
</dbReference>
<feature type="binding site" evidence="5">
    <location>
        <begin position="187"/>
        <end position="190"/>
    </location>
    <ligand>
        <name>substrate</name>
    </ligand>
</feature>
<dbReference type="CDD" id="cd02440">
    <property type="entry name" value="AdoMet_MTases"/>
    <property type="match status" value="1"/>
</dbReference>
<comment type="function">
    <text evidence="5">Methylates the class 1 translation termination release factors RF1/PrfA and RF2/PrfB on the glutamine residue of the universally conserved GGQ motif.</text>
</comment>
<dbReference type="NCBIfam" id="TIGR03534">
    <property type="entry name" value="RF_mod_PrmC"/>
    <property type="match status" value="1"/>
</dbReference>
<dbReference type="HAMAP" id="MF_02126">
    <property type="entry name" value="RF_methyltr_PrmC"/>
    <property type="match status" value="1"/>
</dbReference>
<evidence type="ECO:0000256" key="3">
    <source>
        <dbReference type="ARBA" id="ARBA00022691"/>
    </source>
</evidence>
<evidence type="ECO:0000256" key="2">
    <source>
        <dbReference type="ARBA" id="ARBA00022679"/>
    </source>
</evidence>